<accession>A0A1G7H2U2</accession>
<dbReference type="RefSeq" id="WP_091152332.1">
    <property type="nucleotide sequence ID" value="NZ_FNAI01000011.1"/>
</dbReference>
<dbReference type="Pfam" id="PF13715">
    <property type="entry name" value="CarbopepD_reg_2"/>
    <property type="match status" value="1"/>
</dbReference>
<keyword evidence="4 7" id="KW-0812">Transmembrane</keyword>
<evidence type="ECO:0000313" key="9">
    <source>
        <dbReference type="EMBL" id="SDE94661.1"/>
    </source>
</evidence>
<sequence length="1078" mass="120743">MNRYILLSILIGFSSVAFGQINIRGKVISENGNQPLAGATIKLKNTHITVITDGNGDFNFTIKLTSDTILVNYVGYMVQQLTISSNKTTYYTVRLKENMAALSEVVVNTGYYQIPKERATGSFTQINNQLLNRSVTTNILDRLEGITNSLNFDRRLITGENTVKRSPDIRIRGVSTIESNEKALIVVDNFPYEGDISTINPNDVESITILKDAAAASIWGARAGNGVIVITTKQGRYNQKSRISFTSNVTSINRPDLFYNQNWLPSPTVMSIEKELFTRGNYLERNQTALPLYVELLIKKRNGAISDADFTAQEDVMKNTDVRNDALKYLYRQGLNQQYALNASGGGAAYKYYFSTGYDNNKENVTENSNSRLSLRLLNSFQPLKNLEFTADIWYTRQQQQTNGLNYSGLTTAGVGIISPYARLADDNGNALAIPRDYRFTYQQQAAANGLVDWLYRPLDELKLADNTARNNEIKLNGGLKYTFFKDFNINASYQFIQNNATGVSYYSPQTYYVRNLVNRFTQTDGTKIFPNGGVLTGATPVTTQAQAGRLQLNYNHDFTNQHQLSALAGAEVRQQVAETLPGYMLLNYNKDVLTSNTAFDYYTAYPTRPTGAATLPSINGYQLHRILTDRYLSYFANAADTYKERYTLSGSVRWDGSNIFGVNTNQKGVPLWSIGSSWELSKEPFYQLKWLPYLRLRATYGSSGNVNTSVSAFPTALYNTDAITGLPNASLTSAGNPDLRWEQVKTFNAGIDFALSNRRIEGSIEFYNKNASDLIGIDNMDPTTGIILGVTPALQNKINYANMNTRGVDIQLNSRNLTGKFRWETSVLFSYVRNKVTKYNAALANTITAYTATPGPAVAGSSRDMIYAFPWNGLDHNTGKPIIYINGVVSTDYQTYYNSFKTSDLVQAGVTSPPYFGSVRNTFSYQNFQVSANIIWKAGYVFRRSSMYPGYEYYSSSNYNMDYFKRWKNPGDELITSVPAAIPPGTTVGNNYMALVYKNSEALITKGDHIRLQDVNLSYRFQGKILKNMNLSQLQVYAYARNLGILWRANKNNLDPDYANASYPEPQTFALGLKVDF</sequence>
<evidence type="ECO:0000256" key="6">
    <source>
        <dbReference type="ARBA" id="ARBA00023237"/>
    </source>
</evidence>
<dbReference type="OrthoDB" id="9768177at2"/>
<comment type="subcellular location">
    <subcellularLocation>
        <location evidence="1 7">Cell outer membrane</location>
        <topology evidence="1 7">Multi-pass membrane protein</topology>
    </subcellularLocation>
</comment>
<reference evidence="9 10" key="1">
    <citation type="submission" date="2016-10" db="EMBL/GenBank/DDBJ databases">
        <authorList>
            <person name="de Groot N.N."/>
        </authorList>
    </citation>
    <scope>NUCLEOTIDE SEQUENCE [LARGE SCALE GENOMIC DNA]</scope>
    <source>
        <strain evidence="9 10">47C3B</strain>
    </source>
</reference>
<dbReference type="SUPFAM" id="SSF49464">
    <property type="entry name" value="Carboxypeptidase regulatory domain-like"/>
    <property type="match status" value="1"/>
</dbReference>
<dbReference type="Proteomes" id="UP000199072">
    <property type="component" value="Unassembled WGS sequence"/>
</dbReference>
<evidence type="ECO:0000256" key="4">
    <source>
        <dbReference type="ARBA" id="ARBA00022692"/>
    </source>
</evidence>
<dbReference type="InterPro" id="IPR023996">
    <property type="entry name" value="TonB-dep_OMP_SusC/RagA"/>
</dbReference>
<evidence type="ECO:0000256" key="2">
    <source>
        <dbReference type="ARBA" id="ARBA00022448"/>
    </source>
</evidence>
<proteinExistence type="inferred from homology"/>
<keyword evidence="2 7" id="KW-0813">Transport</keyword>
<keyword evidence="3 7" id="KW-1134">Transmembrane beta strand</keyword>
<dbReference type="InterPro" id="IPR039426">
    <property type="entry name" value="TonB-dep_rcpt-like"/>
</dbReference>
<dbReference type="STRING" id="1391627.SAMN05216464_11131"/>
<keyword evidence="6 7" id="KW-0998">Cell outer membrane</keyword>
<comment type="similarity">
    <text evidence="7">Belongs to the TonB-dependent receptor family.</text>
</comment>
<dbReference type="Pfam" id="PF07715">
    <property type="entry name" value="Plug"/>
    <property type="match status" value="1"/>
</dbReference>
<dbReference type="NCBIfam" id="TIGR04057">
    <property type="entry name" value="SusC_RagA_signa"/>
    <property type="match status" value="1"/>
</dbReference>
<dbReference type="NCBIfam" id="TIGR04056">
    <property type="entry name" value="OMP_RagA_SusC"/>
    <property type="match status" value="1"/>
</dbReference>
<dbReference type="SUPFAM" id="SSF56935">
    <property type="entry name" value="Porins"/>
    <property type="match status" value="1"/>
</dbReference>
<name>A0A1G7H2U2_9SPHI</name>
<evidence type="ECO:0000313" key="10">
    <source>
        <dbReference type="Proteomes" id="UP000199072"/>
    </source>
</evidence>
<evidence type="ECO:0000256" key="3">
    <source>
        <dbReference type="ARBA" id="ARBA00022452"/>
    </source>
</evidence>
<dbReference type="GO" id="GO:0009279">
    <property type="term" value="C:cell outer membrane"/>
    <property type="evidence" value="ECO:0007669"/>
    <property type="project" value="UniProtKB-SubCell"/>
</dbReference>
<keyword evidence="5 7" id="KW-0472">Membrane</keyword>
<evidence type="ECO:0000256" key="1">
    <source>
        <dbReference type="ARBA" id="ARBA00004571"/>
    </source>
</evidence>
<dbReference type="InterPro" id="IPR012910">
    <property type="entry name" value="Plug_dom"/>
</dbReference>
<dbReference type="Gene3D" id="2.60.40.1120">
    <property type="entry name" value="Carboxypeptidase-like, regulatory domain"/>
    <property type="match status" value="1"/>
</dbReference>
<feature type="domain" description="TonB-dependent receptor plug" evidence="8">
    <location>
        <begin position="116"/>
        <end position="227"/>
    </location>
</feature>
<dbReference type="AlphaFoldDB" id="A0A1G7H2U2"/>
<dbReference type="Gene3D" id="2.40.170.20">
    <property type="entry name" value="TonB-dependent receptor, beta-barrel domain"/>
    <property type="match status" value="1"/>
</dbReference>
<evidence type="ECO:0000256" key="5">
    <source>
        <dbReference type="ARBA" id="ARBA00023136"/>
    </source>
</evidence>
<protein>
    <submittedName>
        <fullName evidence="9">TonB-linked outer membrane protein, SusC/RagA family</fullName>
    </submittedName>
</protein>
<dbReference type="InterPro" id="IPR037066">
    <property type="entry name" value="Plug_dom_sf"/>
</dbReference>
<keyword evidence="10" id="KW-1185">Reference proteome</keyword>
<dbReference type="InterPro" id="IPR036942">
    <property type="entry name" value="Beta-barrel_TonB_sf"/>
</dbReference>
<dbReference type="PROSITE" id="PS52016">
    <property type="entry name" value="TONB_DEPENDENT_REC_3"/>
    <property type="match status" value="1"/>
</dbReference>
<organism evidence="9 10">
    <name type="scientific">Mucilaginibacter pineti</name>
    <dbReference type="NCBI Taxonomy" id="1391627"/>
    <lineage>
        <taxon>Bacteria</taxon>
        <taxon>Pseudomonadati</taxon>
        <taxon>Bacteroidota</taxon>
        <taxon>Sphingobacteriia</taxon>
        <taxon>Sphingobacteriales</taxon>
        <taxon>Sphingobacteriaceae</taxon>
        <taxon>Mucilaginibacter</taxon>
    </lineage>
</organism>
<dbReference type="InterPro" id="IPR008969">
    <property type="entry name" value="CarboxyPept-like_regulatory"/>
</dbReference>
<evidence type="ECO:0000259" key="8">
    <source>
        <dbReference type="Pfam" id="PF07715"/>
    </source>
</evidence>
<dbReference type="InterPro" id="IPR023997">
    <property type="entry name" value="TonB-dep_OMP_SusC/RagA_CS"/>
</dbReference>
<evidence type="ECO:0000256" key="7">
    <source>
        <dbReference type="PROSITE-ProRule" id="PRU01360"/>
    </source>
</evidence>
<gene>
    <name evidence="9" type="ORF">SAMN05216464_11131</name>
</gene>
<dbReference type="EMBL" id="FNAI01000011">
    <property type="protein sequence ID" value="SDE94661.1"/>
    <property type="molecule type" value="Genomic_DNA"/>
</dbReference>
<dbReference type="Gene3D" id="2.170.130.10">
    <property type="entry name" value="TonB-dependent receptor, plug domain"/>
    <property type="match status" value="1"/>
</dbReference>